<sequence length="1095" mass="124339">MLLVTFGVVAVSAALFFASKSSKPPKGTTSLPYLPSRLPLIGNMVDLATNMGRYNEWLTENSVARDGKPFALHLFGRDDVLYISQPEHFEEVLKTQSINFIKGDSVREVFDDLLGEDAVLINGEHWQFHRKTLVNLISTRALRDHMTPIIQDKVTELLRPLSFRRLQFSRRNASAHSSTKAMARQITPTQPWHKRPSGRKETRATGSTVIRSGETSHREQDDQDSSSNDAQPTQAITQQLQTRKKKKRGNKTTKIYKSFKYTKSWASKKNIAFNCNTRRTSGCTAQLKITPVGEWSVTGSHTCRSKVVGVGALANEADAMKRMTDKLTTENPGMTENEIWGLVCAQFYGEDRDELVDGLTEEQVIGRVRRARRRYYGGNIHGVVEVPPFSKVTDSAIPFFRFHFVSAHQNPKKPAERILGWAHPALKELLFYNSISLFVDGTFRCVPRGFHQCLILMVDDSARNMFTPVYFVLCTSRTETTYSDILHLISRDTEKKMTPAEIVCDFEFGLISAVQQAFPNAEVVGCFFHFKQALHRRMKFEHITEKEISIAMTPGCLDILTVIDPQFIDPKGIAWVKLEIKGRCATKGCAYSTRQWRNFWRYFHRIWLRKYSVSEWNVFGIANTIVARTNNPLERFNREMNAAFKPHPSLRHFVATIAKMSTEYARKMSNITRGLLQKKKRLPRIDLPMSPDFDAFEVPAESDVEDEVSSDSDEFKESICSSSDVDDTLDSNSDDDLPSGDVAVESLEPETEQHAVGYDFSLDYMNTEHPFDIYKLLQKLTLDIFAEIGFGCKLNLLTSKEEHSFGVAFDNANKLSSERLAKPTWLWKFQRFFNLGNERLLRENINKMDKFIVDIIMEAMQKIQSGKEQSAKNIMTILLNSNKDITPKEVRDISLTGLEAGRNTTADTLAWLFHWLSQNPRVEENLRAEIHKMLPGFQTSDRYAPSYEEIQGLPYLEATLREVLRLSPTVPVIPYHCAIDTVLDGIFIPSGTDIFLHLYATGRLTSVWGDDANSFVPERFLNKETGKLLENPPVNYSPFSAGPRICIGRNLAMKMAVAAIVSQFKLMEEPGQDVRPILDLTLTMKNPLMVRATAV</sequence>
<dbReference type="InterPro" id="IPR036396">
    <property type="entry name" value="Cyt_P450_sf"/>
</dbReference>
<evidence type="ECO:0000256" key="7">
    <source>
        <dbReference type="SAM" id="SignalP"/>
    </source>
</evidence>
<feature type="region of interest" description="Disordered" evidence="6">
    <location>
        <begin position="170"/>
        <end position="251"/>
    </location>
</feature>
<feature type="signal peptide" evidence="7">
    <location>
        <begin position="1"/>
        <end position="21"/>
    </location>
</feature>
<dbReference type="Gene3D" id="1.10.630.10">
    <property type="entry name" value="Cytochrome P450"/>
    <property type="match status" value="2"/>
</dbReference>
<dbReference type="PRINTS" id="PR00385">
    <property type="entry name" value="P450"/>
</dbReference>
<keyword evidence="3" id="KW-0560">Oxidoreductase</keyword>
<evidence type="ECO:0000256" key="5">
    <source>
        <dbReference type="PIRSR" id="PIRSR602401-1"/>
    </source>
</evidence>
<dbReference type="GO" id="GO:0004497">
    <property type="term" value="F:monooxygenase activity"/>
    <property type="evidence" value="ECO:0007669"/>
    <property type="project" value="InterPro"/>
</dbReference>
<evidence type="ECO:0000259" key="8">
    <source>
        <dbReference type="Pfam" id="PF10551"/>
    </source>
</evidence>
<dbReference type="InterPro" id="IPR002401">
    <property type="entry name" value="Cyt_P450_E_grp-I"/>
</dbReference>
<accession>A0AAD9GQH3</accession>
<dbReference type="PROSITE" id="PS00086">
    <property type="entry name" value="CYTOCHROME_P450"/>
    <property type="match status" value="1"/>
</dbReference>
<comment type="cofactor">
    <cofactor evidence="5">
        <name>heme</name>
        <dbReference type="ChEBI" id="CHEBI:30413"/>
    </cofactor>
</comment>
<organism evidence="9 10">
    <name type="scientific">Phytophthora citrophthora</name>
    <dbReference type="NCBI Taxonomy" id="4793"/>
    <lineage>
        <taxon>Eukaryota</taxon>
        <taxon>Sar</taxon>
        <taxon>Stramenopiles</taxon>
        <taxon>Oomycota</taxon>
        <taxon>Peronosporomycetes</taxon>
        <taxon>Peronosporales</taxon>
        <taxon>Peronosporaceae</taxon>
        <taxon>Phytophthora</taxon>
    </lineage>
</organism>
<keyword evidence="7" id="KW-0732">Signal</keyword>
<feature type="domain" description="MULE transposase" evidence="8">
    <location>
        <begin position="437"/>
        <end position="532"/>
    </location>
</feature>
<dbReference type="AlphaFoldDB" id="A0AAD9GQH3"/>
<feature type="compositionally biased region" description="Polar residues" evidence="6">
    <location>
        <begin position="232"/>
        <end position="241"/>
    </location>
</feature>
<evidence type="ECO:0000313" key="9">
    <source>
        <dbReference type="EMBL" id="KAK1942867.1"/>
    </source>
</evidence>
<protein>
    <submittedName>
        <fullName evidence="9">Cytochrome P450 86B1</fullName>
    </submittedName>
</protein>
<evidence type="ECO:0000313" key="10">
    <source>
        <dbReference type="Proteomes" id="UP001259832"/>
    </source>
</evidence>
<keyword evidence="10" id="KW-1185">Reference proteome</keyword>
<comment type="similarity">
    <text evidence="1">Belongs to the cytochrome P450 family.</text>
</comment>
<feature type="compositionally biased region" description="Polar residues" evidence="6">
    <location>
        <begin position="170"/>
        <end position="190"/>
    </location>
</feature>
<evidence type="ECO:0000256" key="1">
    <source>
        <dbReference type="ARBA" id="ARBA00010617"/>
    </source>
</evidence>
<dbReference type="Proteomes" id="UP001259832">
    <property type="component" value="Unassembled WGS sequence"/>
</dbReference>
<dbReference type="InterPro" id="IPR001128">
    <property type="entry name" value="Cyt_P450"/>
</dbReference>
<name>A0AAD9GQH3_9STRA</name>
<dbReference type="SUPFAM" id="SSF48264">
    <property type="entry name" value="Cytochrome P450"/>
    <property type="match status" value="2"/>
</dbReference>
<feature type="chain" id="PRO_5042148922" evidence="7">
    <location>
        <begin position="22"/>
        <end position="1095"/>
    </location>
</feature>
<dbReference type="PRINTS" id="PR00463">
    <property type="entry name" value="EP450I"/>
</dbReference>
<dbReference type="EMBL" id="JASMQC010000008">
    <property type="protein sequence ID" value="KAK1942867.1"/>
    <property type="molecule type" value="Genomic_DNA"/>
</dbReference>
<keyword evidence="5" id="KW-0349">Heme</keyword>
<dbReference type="GO" id="GO:0006629">
    <property type="term" value="P:lipid metabolic process"/>
    <property type="evidence" value="ECO:0007669"/>
    <property type="project" value="UniProtKB-ARBA"/>
</dbReference>
<dbReference type="Pfam" id="PF10551">
    <property type="entry name" value="MULE"/>
    <property type="match status" value="1"/>
</dbReference>
<evidence type="ECO:0000256" key="3">
    <source>
        <dbReference type="ARBA" id="ARBA00023002"/>
    </source>
</evidence>
<dbReference type="Pfam" id="PF00067">
    <property type="entry name" value="p450"/>
    <property type="match status" value="2"/>
</dbReference>
<feature type="compositionally biased region" description="Acidic residues" evidence="6">
    <location>
        <begin position="724"/>
        <end position="738"/>
    </location>
</feature>
<dbReference type="GO" id="GO:0020037">
    <property type="term" value="F:heme binding"/>
    <property type="evidence" value="ECO:0007669"/>
    <property type="project" value="InterPro"/>
</dbReference>
<dbReference type="InterPro" id="IPR018289">
    <property type="entry name" value="MULE_transposase_dom"/>
</dbReference>
<keyword evidence="4 5" id="KW-0408">Iron</keyword>
<feature type="region of interest" description="Disordered" evidence="6">
    <location>
        <begin position="706"/>
        <end position="750"/>
    </location>
</feature>
<evidence type="ECO:0000256" key="2">
    <source>
        <dbReference type="ARBA" id="ARBA00022723"/>
    </source>
</evidence>
<dbReference type="PANTHER" id="PTHR24296">
    <property type="entry name" value="CYTOCHROME P450"/>
    <property type="match status" value="1"/>
</dbReference>
<keyword evidence="2 5" id="KW-0479">Metal-binding</keyword>
<reference evidence="9" key="1">
    <citation type="submission" date="2023-08" db="EMBL/GenBank/DDBJ databases">
        <title>Reference Genome Resource for the Citrus Pathogen Phytophthora citrophthora.</title>
        <authorList>
            <person name="Moller H."/>
            <person name="Coetzee B."/>
            <person name="Rose L.J."/>
            <person name="Van Niekerk J.M."/>
        </authorList>
    </citation>
    <scope>NUCLEOTIDE SEQUENCE</scope>
    <source>
        <strain evidence="9">STE-U-9442</strain>
    </source>
</reference>
<dbReference type="GO" id="GO:0016705">
    <property type="term" value="F:oxidoreductase activity, acting on paired donors, with incorporation or reduction of molecular oxygen"/>
    <property type="evidence" value="ECO:0007669"/>
    <property type="project" value="InterPro"/>
</dbReference>
<dbReference type="InterPro" id="IPR017972">
    <property type="entry name" value="Cyt_P450_CS"/>
</dbReference>
<feature type="binding site" description="axial binding residue" evidence="5">
    <location>
        <position position="1046"/>
    </location>
    <ligand>
        <name>heme</name>
        <dbReference type="ChEBI" id="CHEBI:30413"/>
    </ligand>
    <ligandPart>
        <name>Fe</name>
        <dbReference type="ChEBI" id="CHEBI:18248"/>
    </ligandPart>
</feature>
<feature type="compositionally biased region" description="Basic residues" evidence="6">
    <location>
        <begin position="242"/>
        <end position="251"/>
    </location>
</feature>
<evidence type="ECO:0000256" key="4">
    <source>
        <dbReference type="ARBA" id="ARBA00023004"/>
    </source>
</evidence>
<comment type="caution">
    <text evidence="9">The sequence shown here is derived from an EMBL/GenBank/DDBJ whole genome shotgun (WGS) entry which is preliminary data.</text>
</comment>
<dbReference type="GO" id="GO:0005506">
    <property type="term" value="F:iron ion binding"/>
    <property type="evidence" value="ECO:0007669"/>
    <property type="project" value="InterPro"/>
</dbReference>
<proteinExistence type="inferred from homology"/>
<evidence type="ECO:0000256" key="6">
    <source>
        <dbReference type="SAM" id="MobiDB-lite"/>
    </source>
</evidence>
<gene>
    <name evidence="9" type="ORF">P3T76_005504</name>
</gene>